<dbReference type="EMBL" id="FSRG01000003">
    <property type="protein sequence ID" value="SIN81065.1"/>
    <property type="molecule type" value="Genomic_DNA"/>
</dbReference>
<reference evidence="2" key="1">
    <citation type="submission" date="2016-11" db="EMBL/GenBank/DDBJ databases">
        <authorList>
            <person name="Varghese N."/>
            <person name="Submissions S."/>
        </authorList>
    </citation>
    <scope>NUCLEOTIDE SEQUENCE [LARGE SCALE GENOMIC DNA]</scope>
    <source>
        <strain evidence="2">DSM 17456</strain>
    </source>
</reference>
<evidence type="ECO:0000313" key="1">
    <source>
        <dbReference type="EMBL" id="SIN81065.1"/>
    </source>
</evidence>
<evidence type="ECO:0000313" key="2">
    <source>
        <dbReference type="Proteomes" id="UP000184694"/>
    </source>
</evidence>
<keyword evidence="2" id="KW-1185">Reference proteome</keyword>
<name>A0A1N6EDD6_9BACT</name>
<dbReference type="RefSeq" id="WP_245796696.1">
    <property type="nucleotide sequence ID" value="NZ_FSRG01000003.1"/>
</dbReference>
<protein>
    <submittedName>
        <fullName evidence="1">Uncharacterized protein</fullName>
    </submittedName>
</protein>
<organism evidence="1 2">
    <name type="scientific">Halodesulfovibrio marinisediminis DSM 17456</name>
    <dbReference type="NCBI Taxonomy" id="1121457"/>
    <lineage>
        <taxon>Bacteria</taxon>
        <taxon>Pseudomonadati</taxon>
        <taxon>Thermodesulfobacteriota</taxon>
        <taxon>Desulfovibrionia</taxon>
        <taxon>Desulfovibrionales</taxon>
        <taxon>Desulfovibrionaceae</taxon>
        <taxon>Halodesulfovibrio</taxon>
    </lineage>
</organism>
<sequence length="87" mass="9761">MVALAVLQSSKMKEKALFKEHTVVKLLEGMTYTVDNEGNITYKLKNGGVVRDCRKDIYASKDAGAVKFAAKLKARRFGIKALKQNRR</sequence>
<proteinExistence type="predicted"/>
<dbReference type="Proteomes" id="UP000184694">
    <property type="component" value="Unassembled WGS sequence"/>
</dbReference>
<gene>
    <name evidence="1" type="ORF">SAMN02745161_0915</name>
</gene>
<accession>A0A1N6EDD6</accession>
<dbReference type="AlphaFoldDB" id="A0A1N6EDD6"/>